<comment type="caution">
    <text evidence="4">The sequence shown here is derived from an EMBL/GenBank/DDBJ whole genome shotgun (WGS) entry which is preliminary data.</text>
</comment>
<dbReference type="InterPro" id="IPR013424">
    <property type="entry name" value="Ice-binding_C"/>
</dbReference>
<feature type="compositionally biased region" description="Pro residues" evidence="1">
    <location>
        <begin position="261"/>
        <end position="270"/>
    </location>
</feature>
<feature type="domain" description="Ice-binding protein C-terminal" evidence="3">
    <location>
        <begin position="281"/>
        <end position="303"/>
    </location>
</feature>
<sequence length="305" mass="32299">MLPLSCKTFVCGALATFTTGILVGAPSLAQAAALRLGDITFSEIAGDYRITGGFRQDGYYFIQQEVYGPNVDLVMAIDGFPRLYDRGYLGIQIQSIVTNLTNTPWIFFDHELQQVLGRPSPEADGLSFAQGIRSVRPFVSNIYARADEVTDVRDFINYSQGVLNPGGSAIFRYAITDTTPVNRFYLLQRPNFAPGGIGFVPVAPITPPPPPPPPPPPVVVQPPPPPPPPPPVVVQPPPPVVVAPSPEPSPPATPPVVVAPSPEPSPPPVQDPSITPGGSTAVPEPSTLLGIGLTAVVGGWLRRRG</sequence>
<feature type="signal peptide" evidence="2">
    <location>
        <begin position="1"/>
        <end position="31"/>
    </location>
</feature>
<reference evidence="4" key="1">
    <citation type="journal article" date="2020" name="mSystems">
        <title>Genome- and Community-Level Interaction Insights into Carbon Utilization and Element Cycling Functions of Hydrothermarchaeota in Hydrothermal Sediment.</title>
        <authorList>
            <person name="Zhou Z."/>
            <person name="Liu Y."/>
            <person name="Xu W."/>
            <person name="Pan J."/>
            <person name="Luo Z.H."/>
            <person name="Li M."/>
        </authorList>
    </citation>
    <scope>NUCLEOTIDE SEQUENCE [LARGE SCALE GENOMIC DNA]</scope>
    <source>
        <strain evidence="4">SpSt-418</strain>
    </source>
</reference>
<dbReference type="EMBL" id="DSRU01000295">
    <property type="protein sequence ID" value="HFN00153.1"/>
    <property type="molecule type" value="Genomic_DNA"/>
</dbReference>
<dbReference type="Pfam" id="PF07589">
    <property type="entry name" value="PEP-CTERM"/>
    <property type="match status" value="1"/>
</dbReference>
<evidence type="ECO:0000313" key="4">
    <source>
        <dbReference type="EMBL" id="HFN00153.1"/>
    </source>
</evidence>
<name>A0A7C3PFU4_9CYAN</name>
<proteinExistence type="predicted"/>
<feature type="compositionally biased region" description="Pro residues" evidence="1">
    <location>
        <begin position="225"/>
        <end position="254"/>
    </location>
</feature>
<protein>
    <submittedName>
        <fullName evidence="4">PEP-CTERM sorting domain-containing protein</fullName>
    </submittedName>
</protein>
<organism evidence="4">
    <name type="scientific">Oscillatoriales cyanobacterium SpSt-418</name>
    <dbReference type="NCBI Taxonomy" id="2282169"/>
    <lineage>
        <taxon>Bacteria</taxon>
        <taxon>Bacillati</taxon>
        <taxon>Cyanobacteriota</taxon>
        <taxon>Cyanophyceae</taxon>
        <taxon>Oscillatoriophycideae</taxon>
        <taxon>Oscillatoriales</taxon>
    </lineage>
</organism>
<dbReference type="NCBIfam" id="TIGR02595">
    <property type="entry name" value="PEP_CTERM"/>
    <property type="match status" value="1"/>
</dbReference>
<gene>
    <name evidence="4" type="ORF">ENR64_20820</name>
</gene>
<keyword evidence="2" id="KW-0732">Signal</keyword>
<feature type="region of interest" description="Disordered" evidence="1">
    <location>
        <begin position="225"/>
        <end position="286"/>
    </location>
</feature>
<evidence type="ECO:0000256" key="2">
    <source>
        <dbReference type="SAM" id="SignalP"/>
    </source>
</evidence>
<accession>A0A7C3PFU4</accession>
<dbReference type="PRINTS" id="PR01217">
    <property type="entry name" value="PRICHEXTENSN"/>
</dbReference>
<evidence type="ECO:0000256" key="1">
    <source>
        <dbReference type="SAM" id="MobiDB-lite"/>
    </source>
</evidence>
<feature type="chain" id="PRO_5028218816" evidence="2">
    <location>
        <begin position="32"/>
        <end position="305"/>
    </location>
</feature>
<dbReference type="AlphaFoldDB" id="A0A7C3PFU4"/>
<evidence type="ECO:0000259" key="3">
    <source>
        <dbReference type="Pfam" id="PF07589"/>
    </source>
</evidence>